<evidence type="ECO:0000313" key="3">
    <source>
        <dbReference type="EMBL" id="MBY8821232.1"/>
    </source>
</evidence>
<sequence length="598" mass="62440">MALIGAALAGVGLAAAIPAIGQEAPESLLPPGFGDPVPPAPPPGPRPSPTPTPSQAPTPLPTIQPLPGQPAAPGAAAGELVEGEGEAEEDALPGLPPEPLLAIDRVGPLLDIDGGMGNGAFGGTDGQTLSQLMRRLDAPLPSRWTSMLLRRTLLSNVPTPHGVSAPDWIAERAWLLLRMGEADSARLLVQVPDASQYSPKLFEVAMQTSLALGDPAGLCPLVEPASAVSRATGWLLARAMCAAMAGEPGTASAAIEQARRTRLAGRNTIDLLLAEKVVGAGVNGRRSITIEWQGVDQLTTWRYGLASATAVDIPAALFRTVGPQVMGWRARAPMLPDGERISTGRRAAVLGVLSSAALVDLYGGVLDRTDPSEQSGTPPLRLRDAYAAADQGDRLAAMRGLWEEGESRDDHYAGLILTARAAARFAPSADYLADSPQLLRAMFTAGLDRRAARWTGIVESGGEDESWALLALGLPGTRGLTVSASRARSYAGSADTLKGQFLVAGLAGLGRIGADDARNMAGDLDFALDLPSRWSQLLDRAAASGQKGTTVLLAAIGMQTNDWRYVPPTHLYHIVSALRRVGLEPEARMIAVEALTRS</sequence>
<evidence type="ECO:0000256" key="2">
    <source>
        <dbReference type="SAM" id="SignalP"/>
    </source>
</evidence>
<organism evidence="3 4">
    <name type="scientific">Sphingomonas colocasiae</name>
    <dbReference type="NCBI Taxonomy" id="1848973"/>
    <lineage>
        <taxon>Bacteria</taxon>
        <taxon>Pseudomonadati</taxon>
        <taxon>Pseudomonadota</taxon>
        <taxon>Alphaproteobacteria</taxon>
        <taxon>Sphingomonadales</taxon>
        <taxon>Sphingomonadaceae</taxon>
        <taxon>Sphingomonas</taxon>
    </lineage>
</organism>
<feature type="compositionally biased region" description="Low complexity" evidence="1">
    <location>
        <begin position="71"/>
        <end position="80"/>
    </location>
</feature>
<keyword evidence="4" id="KW-1185">Reference proteome</keyword>
<keyword evidence="2" id="KW-0732">Signal</keyword>
<feature type="compositionally biased region" description="Pro residues" evidence="1">
    <location>
        <begin position="36"/>
        <end position="70"/>
    </location>
</feature>
<gene>
    <name evidence="3" type="ORF">K7G82_02950</name>
</gene>
<comment type="caution">
    <text evidence="3">The sequence shown here is derived from an EMBL/GenBank/DDBJ whole genome shotgun (WGS) entry which is preliminary data.</text>
</comment>
<reference evidence="3 4" key="1">
    <citation type="submission" date="2021-08" db="EMBL/GenBank/DDBJ databases">
        <authorList>
            <person name="Tuo L."/>
        </authorList>
    </citation>
    <scope>NUCLEOTIDE SEQUENCE [LARGE SCALE GENOMIC DNA]</scope>
    <source>
        <strain evidence="3 4">JCM 31229</strain>
    </source>
</reference>
<dbReference type="EMBL" id="JAINVV010000001">
    <property type="protein sequence ID" value="MBY8821232.1"/>
    <property type="molecule type" value="Genomic_DNA"/>
</dbReference>
<name>A0ABS7PIU9_9SPHN</name>
<feature type="region of interest" description="Disordered" evidence="1">
    <location>
        <begin position="26"/>
        <end position="97"/>
    </location>
</feature>
<evidence type="ECO:0000256" key="1">
    <source>
        <dbReference type="SAM" id="MobiDB-lite"/>
    </source>
</evidence>
<proteinExistence type="predicted"/>
<feature type="compositionally biased region" description="Acidic residues" evidence="1">
    <location>
        <begin position="81"/>
        <end position="91"/>
    </location>
</feature>
<evidence type="ECO:0000313" key="4">
    <source>
        <dbReference type="Proteomes" id="UP000706039"/>
    </source>
</evidence>
<dbReference type="Proteomes" id="UP000706039">
    <property type="component" value="Unassembled WGS sequence"/>
</dbReference>
<protein>
    <recommendedName>
        <fullName evidence="5">Secreted protein</fullName>
    </recommendedName>
</protein>
<feature type="chain" id="PRO_5045482769" description="Secreted protein" evidence="2">
    <location>
        <begin position="22"/>
        <end position="598"/>
    </location>
</feature>
<accession>A0ABS7PIU9</accession>
<feature type="signal peptide" evidence="2">
    <location>
        <begin position="1"/>
        <end position="21"/>
    </location>
</feature>
<evidence type="ECO:0008006" key="5">
    <source>
        <dbReference type="Google" id="ProtNLM"/>
    </source>
</evidence>